<keyword evidence="6" id="KW-0472">Membrane</keyword>
<reference evidence="9" key="1">
    <citation type="submission" date="2013-05" db="EMBL/GenBank/DDBJ databases">
        <title>The Genome sequence of Mucor circinelloides f. circinelloides 1006PhL.</title>
        <authorList>
            <consortium name="The Broad Institute Genomics Platform"/>
            <person name="Cuomo C."/>
            <person name="Earl A."/>
            <person name="Findley K."/>
            <person name="Lee S.C."/>
            <person name="Walker B."/>
            <person name="Young S."/>
            <person name="Zeng Q."/>
            <person name="Gargeya S."/>
            <person name="Fitzgerald M."/>
            <person name="Haas B."/>
            <person name="Abouelleil A."/>
            <person name="Allen A.W."/>
            <person name="Alvarado L."/>
            <person name="Arachchi H.M."/>
            <person name="Berlin A.M."/>
            <person name="Chapman S.B."/>
            <person name="Gainer-Dewar J."/>
            <person name="Goldberg J."/>
            <person name="Griggs A."/>
            <person name="Gujja S."/>
            <person name="Hansen M."/>
            <person name="Howarth C."/>
            <person name="Imamovic A."/>
            <person name="Ireland A."/>
            <person name="Larimer J."/>
            <person name="McCowan C."/>
            <person name="Murphy C."/>
            <person name="Pearson M."/>
            <person name="Poon T.W."/>
            <person name="Priest M."/>
            <person name="Roberts A."/>
            <person name="Saif S."/>
            <person name="Shea T."/>
            <person name="Sisk P."/>
            <person name="Sykes S."/>
            <person name="Wortman J."/>
            <person name="Nusbaum C."/>
            <person name="Birren B."/>
        </authorList>
    </citation>
    <scope>NUCLEOTIDE SEQUENCE [LARGE SCALE GENOMIC DNA]</scope>
    <source>
        <strain evidence="9">1006PhL</strain>
    </source>
</reference>
<dbReference type="GO" id="GO:0005525">
    <property type="term" value="F:GTP binding"/>
    <property type="evidence" value="ECO:0007669"/>
    <property type="project" value="UniProtKB-KW"/>
</dbReference>
<evidence type="ECO:0000313" key="9">
    <source>
        <dbReference type="Proteomes" id="UP000014254"/>
    </source>
</evidence>
<keyword evidence="9" id="KW-1185">Reference proteome</keyword>
<feature type="domain" description="IRG-type G" evidence="7">
    <location>
        <begin position="123"/>
        <end position="306"/>
    </location>
</feature>
<feature type="transmembrane region" description="Helical" evidence="6">
    <location>
        <begin position="65"/>
        <end position="91"/>
    </location>
</feature>
<sequence>MGQASSSPNSLGFFKKNPLTNEYEDMSNKFTKATMSTLAVPVIIVAYPVLNAYTFQDSDITGYRIVDGAIGGVLGVIGWPLAPIMAIWGAIQINFKEKPALPLPVPTEILQKAQQEINLNISLFYNIAVVGCSGTGKSSIVNAIRGYRDTHPKASKVGEVETTEKPMPFQHPDLTSMIIWDMPGVGTTSHQRDTYFQDNYLSCFDLLVIVLGNRLMQDDVDIALQAKEHRIPILFVRSKSDQAIASKTKRHEGDDEYQWATAVGEFVIEVRDSIFTQLRQHQLNTKKLFIVSAESLRMFVATINKQEERKTIKTIDEERFMTSLIEGVIAKRDYYQKQAKLEEKRKKKLDKKRQKDASSLSSNQSNLSTKDEVVGNVKDTVGGAVGNESLQAKGQAQNASGQTEGVLANVQSYVAGAADQVTGAVKGAVNSLTGDNSGEAGAKVQEKKGEAQKNFASS</sequence>
<keyword evidence="6" id="KW-0812">Transmembrane</keyword>
<feature type="compositionally biased region" description="Low complexity" evidence="5">
    <location>
        <begin position="357"/>
        <end position="368"/>
    </location>
</feature>
<evidence type="ECO:0000256" key="2">
    <source>
        <dbReference type="ARBA" id="ARBA00022741"/>
    </source>
</evidence>
<dbReference type="PANTHER" id="PTHR32341">
    <property type="entry name" value="INTERFERON-INDUCIBLE GTPASE"/>
    <property type="match status" value="1"/>
</dbReference>
<dbReference type="OrthoDB" id="422720at2759"/>
<feature type="region of interest" description="Disordered" evidence="5">
    <location>
        <begin position="433"/>
        <end position="458"/>
    </location>
</feature>
<keyword evidence="6" id="KW-1133">Transmembrane helix</keyword>
<proteinExistence type="inferred from homology"/>
<dbReference type="Pfam" id="PF05049">
    <property type="entry name" value="IIGP"/>
    <property type="match status" value="1"/>
</dbReference>
<feature type="region of interest" description="Disordered" evidence="5">
    <location>
        <begin position="342"/>
        <end position="373"/>
    </location>
</feature>
<evidence type="ECO:0000256" key="5">
    <source>
        <dbReference type="SAM" id="MobiDB-lite"/>
    </source>
</evidence>
<dbReference type="Gene3D" id="3.40.50.300">
    <property type="entry name" value="P-loop containing nucleotide triphosphate hydrolases"/>
    <property type="match status" value="1"/>
</dbReference>
<dbReference type="STRING" id="1220926.S2JH70"/>
<keyword evidence="4" id="KW-0342">GTP-binding</keyword>
<feature type="transmembrane region" description="Helical" evidence="6">
    <location>
        <begin position="33"/>
        <end position="53"/>
    </location>
</feature>
<dbReference type="PANTHER" id="PTHR32341:SF10">
    <property type="entry name" value="INTERFERON-INDUCIBLE GTPASE 5"/>
    <property type="match status" value="1"/>
</dbReference>
<dbReference type="Proteomes" id="UP000014254">
    <property type="component" value="Unassembled WGS sequence"/>
</dbReference>
<evidence type="ECO:0000256" key="1">
    <source>
        <dbReference type="ARBA" id="ARBA00005429"/>
    </source>
</evidence>
<protein>
    <recommendedName>
        <fullName evidence="7">IRG-type G domain-containing protein</fullName>
    </recommendedName>
</protein>
<evidence type="ECO:0000313" key="8">
    <source>
        <dbReference type="EMBL" id="EPB89676.1"/>
    </source>
</evidence>
<comment type="similarity">
    <text evidence="1">Belongs to the TRAFAC class dynamin-like GTPase superfamily. IRG family.</text>
</comment>
<dbReference type="GO" id="GO:0016020">
    <property type="term" value="C:membrane"/>
    <property type="evidence" value="ECO:0007669"/>
    <property type="project" value="InterPro"/>
</dbReference>
<evidence type="ECO:0000256" key="3">
    <source>
        <dbReference type="ARBA" id="ARBA00022801"/>
    </source>
</evidence>
<dbReference type="InParanoid" id="S2JH70"/>
<organism evidence="8 9">
    <name type="scientific">Mucor circinelloides f. circinelloides (strain 1006PhL)</name>
    <name type="common">Mucormycosis agent</name>
    <name type="synonym">Calyptromyces circinelloides</name>
    <dbReference type="NCBI Taxonomy" id="1220926"/>
    <lineage>
        <taxon>Eukaryota</taxon>
        <taxon>Fungi</taxon>
        <taxon>Fungi incertae sedis</taxon>
        <taxon>Mucoromycota</taxon>
        <taxon>Mucoromycotina</taxon>
        <taxon>Mucoromycetes</taxon>
        <taxon>Mucorales</taxon>
        <taxon>Mucorineae</taxon>
        <taxon>Mucoraceae</taxon>
        <taxon>Mucor</taxon>
    </lineage>
</organism>
<dbReference type="AlphaFoldDB" id="S2JH70"/>
<name>S2JH70_MUCC1</name>
<dbReference type="InterPro" id="IPR030385">
    <property type="entry name" value="G_IRG_dom"/>
</dbReference>
<accession>S2JH70</accession>
<dbReference type="InterPro" id="IPR007743">
    <property type="entry name" value="Immunity-related_GTPase-like"/>
</dbReference>
<dbReference type="PROSITE" id="PS51716">
    <property type="entry name" value="G_IRG"/>
    <property type="match status" value="1"/>
</dbReference>
<keyword evidence="2" id="KW-0547">Nucleotide-binding</keyword>
<dbReference type="GO" id="GO:0016787">
    <property type="term" value="F:hydrolase activity"/>
    <property type="evidence" value="ECO:0007669"/>
    <property type="project" value="UniProtKB-KW"/>
</dbReference>
<dbReference type="EMBL" id="KE123931">
    <property type="protein sequence ID" value="EPB89676.1"/>
    <property type="molecule type" value="Genomic_DNA"/>
</dbReference>
<evidence type="ECO:0000256" key="6">
    <source>
        <dbReference type="SAM" id="Phobius"/>
    </source>
</evidence>
<dbReference type="InterPro" id="IPR027417">
    <property type="entry name" value="P-loop_NTPase"/>
</dbReference>
<feature type="compositionally biased region" description="Basic residues" evidence="5">
    <location>
        <begin position="345"/>
        <end position="354"/>
    </location>
</feature>
<evidence type="ECO:0000256" key="4">
    <source>
        <dbReference type="ARBA" id="ARBA00023134"/>
    </source>
</evidence>
<keyword evidence="3" id="KW-0378">Hydrolase</keyword>
<dbReference type="OMA" id="AIWGAIQ"/>
<dbReference type="InterPro" id="IPR051515">
    <property type="entry name" value="IRG"/>
</dbReference>
<dbReference type="eggNOG" id="ENOG502S70P">
    <property type="taxonomic scope" value="Eukaryota"/>
</dbReference>
<evidence type="ECO:0000259" key="7">
    <source>
        <dbReference type="PROSITE" id="PS51716"/>
    </source>
</evidence>
<dbReference type="VEuPathDB" id="FungiDB:HMPREF1544_03475"/>
<gene>
    <name evidence="8" type="ORF">HMPREF1544_03475</name>
</gene>
<dbReference type="SUPFAM" id="SSF52540">
    <property type="entry name" value="P-loop containing nucleoside triphosphate hydrolases"/>
    <property type="match status" value="1"/>
</dbReference>